<feature type="chain" id="PRO_5002238039" evidence="2">
    <location>
        <begin position="18"/>
        <end position="492"/>
    </location>
</feature>
<accession>A0A0D2A2Q0</accession>
<dbReference type="Proteomes" id="UP000053259">
    <property type="component" value="Unassembled WGS sequence"/>
</dbReference>
<keyword evidence="4" id="KW-1185">Reference proteome</keyword>
<proteinExistence type="predicted"/>
<dbReference type="HOGENOM" id="CLU_554555_0_0_1"/>
<feature type="compositionally biased region" description="Polar residues" evidence="1">
    <location>
        <begin position="40"/>
        <end position="54"/>
    </location>
</feature>
<protein>
    <submittedName>
        <fullName evidence="3">Uncharacterized protein</fullName>
    </submittedName>
</protein>
<evidence type="ECO:0000256" key="1">
    <source>
        <dbReference type="SAM" id="MobiDB-lite"/>
    </source>
</evidence>
<evidence type="ECO:0000313" key="3">
    <source>
        <dbReference type="EMBL" id="KIW00998.1"/>
    </source>
</evidence>
<dbReference type="AlphaFoldDB" id="A0A0D2A2Q0"/>
<evidence type="ECO:0000313" key="4">
    <source>
        <dbReference type="Proteomes" id="UP000053259"/>
    </source>
</evidence>
<keyword evidence="2" id="KW-0732">Signal</keyword>
<dbReference type="GeneID" id="27315489"/>
<feature type="region of interest" description="Disordered" evidence="1">
    <location>
        <begin position="410"/>
        <end position="460"/>
    </location>
</feature>
<gene>
    <name evidence="3" type="ORF">PV09_07516</name>
</gene>
<evidence type="ECO:0000256" key="2">
    <source>
        <dbReference type="SAM" id="SignalP"/>
    </source>
</evidence>
<organism evidence="3 4">
    <name type="scientific">Verruconis gallopava</name>
    <dbReference type="NCBI Taxonomy" id="253628"/>
    <lineage>
        <taxon>Eukaryota</taxon>
        <taxon>Fungi</taxon>
        <taxon>Dikarya</taxon>
        <taxon>Ascomycota</taxon>
        <taxon>Pezizomycotina</taxon>
        <taxon>Dothideomycetes</taxon>
        <taxon>Pleosporomycetidae</taxon>
        <taxon>Venturiales</taxon>
        <taxon>Sympoventuriaceae</taxon>
        <taxon>Verruconis</taxon>
    </lineage>
</organism>
<dbReference type="EMBL" id="KN847558">
    <property type="protein sequence ID" value="KIW00998.1"/>
    <property type="molecule type" value="Genomic_DNA"/>
</dbReference>
<dbReference type="InParanoid" id="A0A0D2A2Q0"/>
<feature type="compositionally biased region" description="Polar residues" evidence="1">
    <location>
        <begin position="83"/>
        <end position="93"/>
    </location>
</feature>
<reference evidence="3 4" key="1">
    <citation type="submission" date="2015-01" db="EMBL/GenBank/DDBJ databases">
        <title>The Genome Sequence of Ochroconis gallopava CBS43764.</title>
        <authorList>
            <consortium name="The Broad Institute Genomics Platform"/>
            <person name="Cuomo C."/>
            <person name="de Hoog S."/>
            <person name="Gorbushina A."/>
            <person name="Stielow B."/>
            <person name="Teixiera M."/>
            <person name="Abouelleil A."/>
            <person name="Chapman S.B."/>
            <person name="Priest M."/>
            <person name="Young S.K."/>
            <person name="Wortman J."/>
            <person name="Nusbaum C."/>
            <person name="Birren B."/>
        </authorList>
    </citation>
    <scope>NUCLEOTIDE SEQUENCE [LARGE SCALE GENOMIC DNA]</scope>
    <source>
        <strain evidence="3 4">CBS 43764</strain>
    </source>
</reference>
<name>A0A0D2A2Q0_9PEZI</name>
<dbReference type="VEuPathDB" id="FungiDB:PV09_07516"/>
<feature type="compositionally biased region" description="Low complexity" evidence="1">
    <location>
        <begin position="434"/>
        <end position="460"/>
    </location>
</feature>
<dbReference type="STRING" id="253628.A0A0D2A2Q0"/>
<sequence length="492" mass="51605">MRAHLLLSLSTAALTRAAPGGGWDDTSHVHTSVEVYSSCSTASSPEQSGKTSWPSFAKPSSHVRPSAAWSDQSKPSEKASKTWAISTSCKTTPQPLPVTTEKSTEHPEWTKASSYMWPSAGWSYQSKPSEKASKTWAISTSCKTTPQPLPVTTAKSTEHPEWTKASSYIWPSAGWSDQSKPFEKASKTWAISTSCKTTAHPSAVTTAKSSEHPAWTSTPCTTSSTLTCPHVCHLDFFGTLLAYPTVIEYSSVYAQTINAYVTDFSDGSPPRSSEETVTAPPAPPAAPLTWTAFGVVLTYPTTYVAYTSINYATVVPLSAEGTCTTTTSAPLIYPTVWPSLIAPSSLIQQPGSLPPATVVQWLDSLPTVEAQLGGNVCDPANGGVAPFVPTATVTSATTIDGNTRIVHTTTVQVSSSSSSSTSSSTPSPTPTPAPQTSNTPQLSPTTPTTASPTPTSSTPTAVVQTINAAAIPRKFGTETWLGNALAAVLLAL</sequence>
<feature type="region of interest" description="Disordered" evidence="1">
    <location>
        <begin position="40"/>
        <end position="105"/>
    </location>
</feature>
<feature type="compositionally biased region" description="Low complexity" evidence="1">
    <location>
        <begin position="410"/>
        <end position="426"/>
    </location>
</feature>
<dbReference type="RefSeq" id="XP_016210867.1">
    <property type="nucleotide sequence ID" value="XM_016361292.1"/>
</dbReference>
<feature type="signal peptide" evidence="2">
    <location>
        <begin position="1"/>
        <end position="17"/>
    </location>
</feature>
<dbReference type="OrthoDB" id="5414836at2759"/>